<protein>
    <submittedName>
        <fullName evidence="1">Uncharacterized protein</fullName>
    </submittedName>
</protein>
<comment type="caution">
    <text evidence="1">The sequence shown here is derived from an EMBL/GenBank/DDBJ whole genome shotgun (WGS) entry which is preliminary data.</text>
</comment>
<dbReference type="AlphaFoldDB" id="N6Z1Y2"/>
<dbReference type="EMBL" id="AMXF01000029">
    <property type="protein sequence ID" value="ENO97865.1"/>
    <property type="molecule type" value="Genomic_DNA"/>
</dbReference>
<accession>N6Z1Y2</accession>
<reference evidence="1 2" key="1">
    <citation type="submission" date="2012-09" db="EMBL/GenBank/DDBJ databases">
        <title>Draft Genome Sequences of 6 Strains from Genus Thauera.</title>
        <authorList>
            <person name="Liu B."/>
            <person name="Shapleigh J.P."/>
            <person name="Frostegard A.H."/>
        </authorList>
    </citation>
    <scope>NUCLEOTIDE SEQUENCE [LARGE SCALE GENOMIC DNA]</scope>
    <source>
        <strain evidence="1 2">B4P</strain>
    </source>
</reference>
<sequence>MVSRESDLLAQARKLFDVGFYDHSLLDVWNASVHNLRRRIEAYGVDLFESVAKDESGRKKYDKDGETISERWAGVDDLVLISCATKLGLLNKKAGKSLEMINWMRNHASPAHDSDHKVEQEDVIGLVLILQKNLFESPLPDPGHSVSGLFDPIKKTKLGKDEIELLSDQINALKVADVKVAFGFFLDLLCKGTEPALANTKKLFPSVWERASDDLKKTAGLRYHGYKLNPDEDDSSDKGGSTRILDFLTESGGIQYIPDGARASIYRRAAKALAAAKDASYGWSAEVSAAKTLEQFGPYVPSTAFAEVYQEILSVWCGNYWGDSGASAYLGDFIDSLNTSQLRELANMFVDNERVKAELFQTKPKGKAKRLLMDIKAKLTIQAHLDEIDAIIKAVEEM</sequence>
<name>N6Z1Y2_9RHOO</name>
<keyword evidence="2" id="KW-1185">Reference proteome</keyword>
<organism evidence="1 2">
    <name type="scientific">Thauera phenylacetica B4P</name>
    <dbReference type="NCBI Taxonomy" id="1234382"/>
    <lineage>
        <taxon>Bacteria</taxon>
        <taxon>Pseudomonadati</taxon>
        <taxon>Pseudomonadota</taxon>
        <taxon>Betaproteobacteria</taxon>
        <taxon>Rhodocyclales</taxon>
        <taxon>Zoogloeaceae</taxon>
        <taxon>Thauera</taxon>
    </lineage>
</organism>
<dbReference type="Proteomes" id="UP000013047">
    <property type="component" value="Unassembled WGS sequence"/>
</dbReference>
<evidence type="ECO:0000313" key="2">
    <source>
        <dbReference type="Proteomes" id="UP000013047"/>
    </source>
</evidence>
<gene>
    <name evidence="1" type="ORF">C667_06701</name>
</gene>
<proteinExistence type="predicted"/>
<evidence type="ECO:0000313" key="1">
    <source>
        <dbReference type="EMBL" id="ENO97865.1"/>
    </source>
</evidence>